<reference evidence="1 2" key="1">
    <citation type="submission" date="2021-05" db="EMBL/GenBank/DDBJ databases">
        <title>Comparative genomic studies on the polysaccharide-degrading batcterial strains of the Flammeovirga genus.</title>
        <authorList>
            <person name="Zewei F."/>
            <person name="Zheng Z."/>
            <person name="Yu L."/>
            <person name="Ruyue G."/>
            <person name="Yanhong M."/>
            <person name="Yuanyuan C."/>
            <person name="Jingyan G."/>
            <person name="Wenjun H."/>
        </authorList>
    </citation>
    <scope>NUCLEOTIDE SEQUENCE [LARGE SCALE GENOMIC DNA]</scope>
    <source>
        <strain evidence="1 2">NBRC:100898</strain>
    </source>
</reference>
<dbReference type="RefSeq" id="WP_169663671.1">
    <property type="nucleotide sequence ID" value="NZ_CP076133.1"/>
</dbReference>
<keyword evidence="2" id="KW-1185">Reference proteome</keyword>
<dbReference type="InterPro" id="IPR008969">
    <property type="entry name" value="CarboxyPept-like_regulatory"/>
</dbReference>
<evidence type="ECO:0000313" key="1">
    <source>
        <dbReference type="EMBL" id="QWG04183.1"/>
    </source>
</evidence>
<dbReference type="AlphaFoldDB" id="A0AAX1N9D6"/>
<dbReference type="Proteomes" id="UP000678679">
    <property type="component" value="Chromosome 2"/>
</dbReference>
<dbReference type="Gene3D" id="2.20.110.10">
    <property type="entry name" value="Histone H3 K4-specific methyltransferase SET7/9 N-terminal domain"/>
    <property type="match status" value="1"/>
</dbReference>
<organism evidence="1 2">
    <name type="scientific">Flammeovirga yaeyamensis</name>
    <dbReference type="NCBI Taxonomy" id="367791"/>
    <lineage>
        <taxon>Bacteria</taxon>
        <taxon>Pseudomonadati</taxon>
        <taxon>Bacteroidota</taxon>
        <taxon>Cytophagia</taxon>
        <taxon>Cytophagales</taxon>
        <taxon>Flammeovirgaceae</taxon>
        <taxon>Flammeovirga</taxon>
    </lineage>
</organism>
<sequence>MKTYFLIFLSYILASTSLYSKVIIGNIKDFKDKKNLVGVEVKVNNESIYYTNLDGIYSFETRKEIEEISISYPGYYDVEVMIDHLINEGKSDTLYIEDIYIFGLTEQFHNIENGVVKTTYNNGLKKEIIPYEDGRLHGIYKFYSINEKLVLTIKFRKGKFKSLVNNSDIKYRLNRRNQTLRISKCSLKAVLY</sequence>
<proteinExistence type="predicted"/>
<accession>A0AAX1N9D6</accession>
<protein>
    <recommendedName>
        <fullName evidence="3">Carboxypeptidase-like regulatory domain-containing protein</fullName>
    </recommendedName>
</protein>
<dbReference type="EMBL" id="CP076133">
    <property type="protein sequence ID" value="QWG04183.1"/>
    <property type="molecule type" value="Genomic_DNA"/>
</dbReference>
<evidence type="ECO:0008006" key="3">
    <source>
        <dbReference type="Google" id="ProtNLM"/>
    </source>
</evidence>
<dbReference type="SUPFAM" id="SSF49464">
    <property type="entry name" value="Carboxypeptidase regulatory domain-like"/>
    <property type="match status" value="1"/>
</dbReference>
<gene>
    <name evidence="1" type="ORF">KMW28_25155</name>
</gene>
<evidence type="ECO:0000313" key="2">
    <source>
        <dbReference type="Proteomes" id="UP000678679"/>
    </source>
</evidence>
<dbReference type="SUPFAM" id="SSF82185">
    <property type="entry name" value="Histone H3 K4-specific methyltransferase SET7/9 N-terminal domain"/>
    <property type="match status" value="1"/>
</dbReference>
<dbReference type="KEGG" id="fya:KMW28_25155"/>
<name>A0AAX1N9D6_9BACT</name>